<reference evidence="1 2" key="1">
    <citation type="submission" date="2019-03" db="EMBL/GenBank/DDBJ databases">
        <title>Porphyromonas levii Isolated from the Uterus of Dairy Cows.</title>
        <authorList>
            <person name="Francis A.M."/>
        </authorList>
    </citation>
    <scope>NUCLEOTIDE SEQUENCE [LARGE SCALE GENOMIC DNA]</scope>
    <source>
        <strain evidence="1 2">AF5678</strain>
    </source>
</reference>
<gene>
    <name evidence="1" type="ORF">E4P47_01285</name>
</gene>
<dbReference type="EMBL" id="SPNC01000009">
    <property type="protein sequence ID" value="TFH96977.1"/>
    <property type="molecule type" value="Genomic_DNA"/>
</dbReference>
<name>A0A4Y8WRW0_9PORP</name>
<accession>A0A4Y8WRW0</accession>
<proteinExistence type="predicted"/>
<dbReference type="AlphaFoldDB" id="A0A4Y8WRW0"/>
<evidence type="ECO:0000313" key="2">
    <source>
        <dbReference type="Proteomes" id="UP000297225"/>
    </source>
</evidence>
<sequence length="276" mass="32146">MRHCQLIWGLLLGTLLGLGHATAEDVGDEAKVQIRVHYLAQFSQYVEEKDLYETEVILDIGKSFSCFYGLNSVQRDLIKERILAQGGSLVDVQSAWAKSGYPVSNFRYKVWKNYPQKNTLTYTEQNFKRLRYTEKMTPPEWTLLPTDTVIAGYRCQQAEADYLGRHWRVAYTPEIPISDGPWKLYGLPGLILHAVESEGIFAFSCIEIEQVEDEELLYPNKKYVDCTKEEYHELKRLEAKSLSDFFKRMNGYELKSWDQYGNRMVYSEKTAILMER</sequence>
<dbReference type="RefSeq" id="WP_134849796.1">
    <property type="nucleotide sequence ID" value="NZ_CP197400.1"/>
</dbReference>
<dbReference type="NCBIfam" id="TIGR01200">
    <property type="entry name" value="GLPGLI"/>
    <property type="match status" value="1"/>
</dbReference>
<dbReference type="InterPro" id="IPR005901">
    <property type="entry name" value="GLPGLI"/>
</dbReference>
<protein>
    <submittedName>
        <fullName evidence="1">GLPGLI family protein</fullName>
    </submittedName>
</protein>
<dbReference type="Proteomes" id="UP000297225">
    <property type="component" value="Unassembled WGS sequence"/>
</dbReference>
<evidence type="ECO:0000313" key="1">
    <source>
        <dbReference type="EMBL" id="TFH96977.1"/>
    </source>
</evidence>
<dbReference type="Pfam" id="PF09697">
    <property type="entry name" value="Porph_ging"/>
    <property type="match status" value="1"/>
</dbReference>
<keyword evidence="2" id="KW-1185">Reference proteome</keyword>
<organism evidence="1 2">
    <name type="scientific">Porphyromonas levii</name>
    <dbReference type="NCBI Taxonomy" id="28114"/>
    <lineage>
        <taxon>Bacteria</taxon>
        <taxon>Pseudomonadati</taxon>
        <taxon>Bacteroidota</taxon>
        <taxon>Bacteroidia</taxon>
        <taxon>Bacteroidales</taxon>
        <taxon>Porphyromonadaceae</taxon>
        <taxon>Porphyromonas</taxon>
    </lineage>
</organism>
<dbReference type="OrthoDB" id="1440774at2"/>
<comment type="caution">
    <text evidence="1">The sequence shown here is derived from an EMBL/GenBank/DDBJ whole genome shotgun (WGS) entry which is preliminary data.</text>
</comment>